<dbReference type="InterPro" id="IPR016035">
    <property type="entry name" value="Acyl_Trfase/lysoPLipase"/>
</dbReference>
<dbReference type="SMART" id="SM00823">
    <property type="entry name" value="PKS_PP"/>
    <property type="match status" value="1"/>
</dbReference>
<protein>
    <submittedName>
        <fullName evidence="9">Uncharacterized protein</fullName>
    </submittedName>
</protein>
<evidence type="ECO:0000313" key="9">
    <source>
        <dbReference type="EMBL" id="GAA2013567.1"/>
    </source>
</evidence>
<dbReference type="Gene3D" id="3.10.129.110">
    <property type="entry name" value="Polyketide synthase dehydratase"/>
    <property type="match status" value="1"/>
</dbReference>
<feature type="region of interest" description="N-terminal hotdog fold" evidence="4">
    <location>
        <begin position="884"/>
        <end position="1014"/>
    </location>
</feature>
<dbReference type="Pfam" id="PF00109">
    <property type="entry name" value="ketoacyl-synt"/>
    <property type="match status" value="1"/>
</dbReference>
<dbReference type="Gene3D" id="1.10.1200.10">
    <property type="entry name" value="ACP-like"/>
    <property type="match status" value="1"/>
</dbReference>
<dbReference type="RefSeq" id="WP_344165274.1">
    <property type="nucleotide sequence ID" value="NZ_BAAAPC010000026.1"/>
</dbReference>
<evidence type="ECO:0000256" key="5">
    <source>
        <dbReference type="SAM" id="MobiDB-lite"/>
    </source>
</evidence>
<dbReference type="SUPFAM" id="SSF53901">
    <property type="entry name" value="Thiolase-like"/>
    <property type="match status" value="1"/>
</dbReference>
<feature type="domain" description="Ketosynthase family 3 (KS3)" evidence="7">
    <location>
        <begin position="6"/>
        <end position="431"/>
    </location>
</feature>
<dbReference type="InterPro" id="IPR014030">
    <property type="entry name" value="Ketoacyl_synth_N"/>
</dbReference>
<sequence>MKHSDMSEIAVVGMGCRFPRANGVSELWDLLEENIDAVTLVPEDRFDVRSHHTTSPGEPGRTVSQHGGFIDDLYGFDAGFFGISPREAQTMDPQQRLLLHVAWEALEDAGIVPSSLAGSRTGVFVGQATSDYADVADPAVTQDVHGMVGSRLRAVTAGRVSFALDLRGPSLMVDTACSSSLVAVHMARQSLLTGESDLAIAGGVNAVLSPSDAIAYSQGEMLSPDGRCKFADNSANGFVRSEGVGAVVLKRLSDAVRDGDPVLAVLRGSAVTNDGKGSGLLLKPAVSGQVEMVRAACQGAGVTPAQLDYVEAHGTGTQVGDDVELRALAEAVRSDGHSSRPLRVGSIKSNIGHTEATAGIAGLIKAVLIAQHRIIPASLHLSSPHPLLTDSTVPIDGVTHNTPVEPAGPAAVLGVSSFGLSGTNAHVIVGEYVPDAASEAPPRKPDDRTTPSLLVLSARTSVSLRRLAERYAAFLEPAGTGRDVALDDICHAAARRREAHPYRLWSVGRTHDELAATLRALAAGEEVPDGGVGRAPCGEDRKVAFVFPGQGSQWIGMGQRLLATDAAFRRVMSECDAAIDEELGWSVVELLTTGGEECPSDVAVVQPLLWAMEVSLAALLRDKGIDPDLCLGHSMGEAAAACVAGGLSLRDAAAVICRRSRLMRRLAGHGAMLAVELGADEAARSAAPYGDIVGVAAENAPRLTVLAGDPEALRRLAERFEDAGVWCRFVKVNVASHSPGVEELRGSLLADLGDLAPVPSEIQMFSSAWCAPLQGTELDAAYWMDNLRERVRFVEAVQTIAKEETVFVEVSPHPVLVQSVAAILDEQGAPPSAVATLKRQQDEYENIARALGRVFAHGGRVDWGRWFSGPVPRVRLPLYAWDTQQFKREPVRTPAATPQLLSEISLRELGLDDFGAGVHARGGTIVPPVVYVVAVLRTARELVGTGTCVLEDVEIGDHPLDLMRSRDAAVRVTLTPTARQGVFLFEATARPAANGAHAGPPCLSGRVRLTDTGGGASHGTTTAGEDKARHGLRLLDSYLTRCTEYVPAAEFYRRTEASGYTIDHALRTVAQLWRGDRQAVARMSPFSGARAAALEAGLLVLLAAWPHSPDRAAAASAYVPVSFGHVRITDEADVNQCHWVMARFTPEGGVTAAPEYAHCDVALMAANGKPLAEFRDVKMRRMAGAAGTAPVALVPAAAAPTSTMWPMPDMPRRDAPAPAVPAPRQAMDSPSSAVDCPPTARTPDDVLKQVATVLGVSVSRIDPGQPLRALGLDSLLATELKVCLHRSLGIAVSPQRLLGGEPVGDIIHSLADQGR</sequence>
<dbReference type="InterPro" id="IPR009081">
    <property type="entry name" value="PP-bd_ACP"/>
</dbReference>
<dbReference type="Proteomes" id="UP001501585">
    <property type="component" value="Unassembled WGS sequence"/>
</dbReference>
<feature type="region of interest" description="C-terminal hotdog fold" evidence="4">
    <location>
        <begin position="1043"/>
        <end position="1188"/>
    </location>
</feature>
<accession>A0ABP5F0S0</accession>
<dbReference type="SUPFAM" id="SSF55048">
    <property type="entry name" value="Probable ACP-binding domain of malonyl-CoA ACP transacylase"/>
    <property type="match status" value="1"/>
</dbReference>
<dbReference type="InterPro" id="IPR050091">
    <property type="entry name" value="PKS_NRPS_Biosynth_Enz"/>
</dbReference>
<dbReference type="Pfam" id="PF22621">
    <property type="entry name" value="CurL-like_PKS_C"/>
    <property type="match status" value="1"/>
</dbReference>
<dbReference type="Pfam" id="PF14765">
    <property type="entry name" value="PS-DH"/>
    <property type="match status" value="1"/>
</dbReference>
<evidence type="ECO:0000256" key="2">
    <source>
        <dbReference type="ARBA" id="ARBA00022553"/>
    </source>
</evidence>
<organism evidence="9 10">
    <name type="scientific">Nocardiopsis rhodophaea</name>
    <dbReference type="NCBI Taxonomy" id="280238"/>
    <lineage>
        <taxon>Bacteria</taxon>
        <taxon>Bacillati</taxon>
        <taxon>Actinomycetota</taxon>
        <taxon>Actinomycetes</taxon>
        <taxon>Streptosporangiales</taxon>
        <taxon>Nocardiopsidaceae</taxon>
        <taxon>Nocardiopsis</taxon>
    </lineage>
</organism>
<dbReference type="SUPFAM" id="SSF47336">
    <property type="entry name" value="ACP-like"/>
    <property type="match status" value="1"/>
</dbReference>
<dbReference type="Pfam" id="PF00550">
    <property type="entry name" value="PP-binding"/>
    <property type="match status" value="1"/>
</dbReference>
<dbReference type="SUPFAM" id="SSF52151">
    <property type="entry name" value="FabD/lysophospholipase-like"/>
    <property type="match status" value="1"/>
</dbReference>
<dbReference type="InterPro" id="IPR020841">
    <property type="entry name" value="PKS_Beta-ketoAc_synthase_dom"/>
</dbReference>
<dbReference type="InterPro" id="IPR014043">
    <property type="entry name" value="Acyl_transferase_dom"/>
</dbReference>
<dbReference type="Gene3D" id="3.30.70.3290">
    <property type="match status" value="1"/>
</dbReference>
<evidence type="ECO:0000259" key="7">
    <source>
        <dbReference type="PROSITE" id="PS52004"/>
    </source>
</evidence>
<comment type="caution">
    <text evidence="9">The sequence shown here is derived from an EMBL/GenBank/DDBJ whole genome shotgun (WGS) entry which is preliminary data.</text>
</comment>
<dbReference type="InterPro" id="IPR001227">
    <property type="entry name" value="Ac_transferase_dom_sf"/>
</dbReference>
<dbReference type="PROSITE" id="PS52004">
    <property type="entry name" value="KS3_2"/>
    <property type="match status" value="1"/>
</dbReference>
<dbReference type="SMART" id="SM00827">
    <property type="entry name" value="PKS_AT"/>
    <property type="match status" value="1"/>
</dbReference>
<dbReference type="Pfam" id="PF02801">
    <property type="entry name" value="Ketoacyl-synt_C"/>
    <property type="match status" value="1"/>
</dbReference>
<dbReference type="InterPro" id="IPR036736">
    <property type="entry name" value="ACP-like_sf"/>
</dbReference>
<dbReference type="InterPro" id="IPR042104">
    <property type="entry name" value="PKS_dehydratase_sf"/>
</dbReference>
<keyword evidence="10" id="KW-1185">Reference proteome</keyword>
<feature type="region of interest" description="Disordered" evidence="5">
    <location>
        <begin position="1214"/>
        <end position="1238"/>
    </location>
</feature>
<keyword evidence="3" id="KW-0808">Transferase</keyword>
<dbReference type="PROSITE" id="PS50075">
    <property type="entry name" value="CARRIER"/>
    <property type="match status" value="1"/>
</dbReference>
<gene>
    <name evidence="9" type="ORF">GCM10009799_47400</name>
</gene>
<dbReference type="EMBL" id="BAAAPC010000026">
    <property type="protein sequence ID" value="GAA2013567.1"/>
    <property type="molecule type" value="Genomic_DNA"/>
</dbReference>
<dbReference type="Pfam" id="PF00698">
    <property type="entry name" value="Acyl_transf_1"/>
    <property type="match status" value="1"/>
</dbReference>
<dbReference type="InterPro" id="IPR049900">
    <property type="entry name" value="PKS_mFAS_DH"/>
</dbReference>
<reference evidence="10" key="1">
    <citation type="journal article" date="2019" name="Int. J. Syst. Evol. Microbiol.">
        <title>The Global Catalogue of Microorganisms (GCM) 10K type strain sequencing project: providing services to taxonomists for standard genome sequencing and annotation.</title>
        <authorList>
            <consortium name="The Broad Institute Genomics Platform"/>
            <consortium name="The Broad Institute Genome Sequencing Center for Infectious Disease"/>
            <person name="Wu L."/>
            <person name="Ma J."/>
        </authorList>
    </citation>
    <scope>NUCLEOTIDE SEQUENCE [LARGE SCALE GENOMIC DNA]</scope>
    <source>
        <strain evidence="10">JCM 15313</strain>
    </source>
</reference>
<dbReference type="InterPro" id="IPR016036">
    <property type="entry name" value="Malonyl_transacylase_ACP-bd"/>
</dbReference>
<dbReference type="SMART" id="SM00825">
    <property type="entry name" value="PKS_KS"/>
    <property type="match status" value="1"/>
</dbReference>
<evidence type="ECO:0000256" key="4">
    <source>
        <dbReference type="PROSITE-ProRule" id="PRU01363"/>
    </source>
</evidence>
<proteinExistence type="predicted"/>
<comment type="caution">
    <text evidence="4">Lacks conserved residue(s) required for the propagation of feature annotation.</text>
</comment>
<dbReference type="InterPro" id="IPR018201">
    <property type="entry name" value="Ketoacyl_synth_AS"/>
</dbReference>
<keyword evidence="1" id="KW-0596">Phosphopantetheine</keyword>
<dbReference type="PROSITE" id="PS00606">
    <property type="entry name" value="KS3_1"/>
    <property type="match status" value="1"/>
</dbReference>
<dbReference type="PROSITE" id="PS52019">
    <property type="entry name" value="PKS_MFAS_DH"/>
    <property type="match status" value="1"/>
</dbReference>
<dbReference type="Gene3D" id="3.40.366.10">
    <property type="entry name" value="Malonyl-Coenzyme A Acyl Carrier Protein, domain 2"/>
    <property type="match status" value="1"/>
</dbReference>
<evidence type="ECO:0000259" key="6">
    <source>
        <dbReference type="PROSITE" id="PS50075"/>
    </source>
</evidence>
<dbReference type="InterPro" id="IPR016039">
    <property type="entry name" value="Thiolase-like"/>
</dbReference>
<dbReference type="InterPro" id="IPR014031">
    <property type="entry name" value="Ketoacyl_synth_C"/>
</dbReference>
<keyword evidence="2" id="KW-0597">Phosphoprotein</keyword>
<evidence type="ECO:0000259" key="8">
    <source>
        <dbReference type="PROSITE" id="PS52019"/>
    </source>
</evidence>
<dbReference type="InterPro" id="IPR020806">
    <property type="entry name" value="PKS_PP-bd"/>
</dbReference>
<evidence type="ECO:0000313" key="10">
    <source>
        <dbReference type="Proteomes" id="UP001501585"/>
    </source>
</evidence>
<feature type="domain" description="Carrier" evidence="6">
    <location>
        <begin position="1237"/>
        <end position="1314"/>
    </location>
</feature>
<feature type="domain" description="PKS/mFAS DH" evidence="8">
    <location>
        <begin position="884"/>
        <end position="1188"/>
    </location>
</feature>
<dbReference type="CDD" id="cd00833">
    <property type="entry name" value="PKS"/>
    <property type="match status" value="1"/>
</dbReference>
<name>A0ABP5F0S0_9ACTN</name>
<evidence type="ECO:0000256" key="3">
    <source>
        <dbReference type="ARBA" id="ARBA00022679"/>
    </source>
</evidence>
<dbReference type="PANTHER" id="PTHR43775:SF37">
    <property type="entry name" value="SI:DKEY-61P9.11"/>
    <property type="match status" value="1"/>
</dbReference>
<dbReference type="InterPro" id="IPR049551">
    <property type="entry name" value="PKS_DH_C"/>
</dbReference>
<evidence type="ECO:0000256" key="1">
    <source>
        <dbReference type="ARBA" id="ARBA00022450"/>
    </source>
</evidence>
<dbReference type="PANTHER" id="PTHR43775">
    <property type="entry name" value="FATTY ACID SYNTHASE"/>
    <property type="match status" value="1"/>
</dbReference>
<dbReference type="Gene3D" id="3.40.47.10">
    <property type="match status" value="1"/>
</dbReference>